<evidence type="ECO:0000313" key="1">
    <source>
        <dbReference type="EMBL" id="BAD85190.1"/>
    </source>
</evidence>
<dbReference type="InParanoid" id="Q5JIE7"/>
<gene>
    <name evidence="1" type="ordered locus">TK1001</name>
</gene>
<dbReference type="HOGENOM" id="CLU_091965_0_0_2"/>
<dbReference type="AlphaFoldDB" id="Q5JIE7"/>
<reference evidence="1 2" key="1">
    <citation type="journal article" date="2005" name="Genome Res.">
        <title>Complete genome sequence of the hyperthermophilic archaeon Thermococcus kodakaraensis KOD1 and comparison with Pyrococcus genomes.</title>
        <authorList>
            <person name="Fukui T."/>
            <person name="Atomi H."/>
            <person name="Kanai T."/>
            <person name="Matsumi R."/>
            <person name="Fujiwara S."/>
            <person name="Imanaka T."/>
        </authorList>
    </citation>
    <scope>NUCLEOTIDE SEQUENCE [LARGE SCALE GENOMIC DNA]</scope>
    <source>
        <strain evidence="2">ATCC BAA-918 / JCM 12380 / KOD1</strain>
    </source>
</reference>
<dbReference type="PATRIC" id="fig|69014.16.peg.979"/>
<accession>Q5JIE7</accession>
<evidence type="ECO:0008006" key="3">
    <source>
        <dbReference type="Google" id="ProtNLM"/>
    </source>
</evidence>
<dbReference type="Proteomes" id="UP000000536">
    <property type="component" value="Chromosome"/>
</dbReference>
<dbReference type="EnsemblBacteria" id="BAD85190">
    <property type="protein sequence ID" value="BAD85190"/>
    <property type="gene ID" value="TK1001"/>
</dbReference>
<sequence length="272" mass="32649">MHSRVASMLVDTFPRFLKEWNGTVDSWLRYIRGYPELFGKVKWDYERYGMDWKGFTKLLLKRNMEELILAHEKLLEVLPRMETKIEELFGIKPKDYNVVLYIGIENGAGWVTEFLGKPPILFGLEAIAKLKWYSKLEGLVVHEFGHLVHWLLRGENIERLEDEQMFLLYTEGFAQRIEDIIIGRPWHLEEEGWFEWCEENEGLLKAEFLRRIQEKEPLNPFFGSWYTLFGKRFLGYYIGYKFICWLEKDYSLEEISKLKREEIKGKILKFLP</sequence>
<proteinExistence type="predicted"/>
<evidence type="ECO:0000313" key="2">
    <source>
        <dbReference type="Proteomes" id="UP000000536"/>
    </source>
</evidence>
<dbReference type="KEGG" id="tko:TK1001"/>
<protein>
    <recommendedName>
        <fullName evidence="3">DUF2268 domain-containing protein</fullName>
    </recommendedName>
</protein>
<keyword evidence="2" id="KW-1185">Reference proteome</keyword>
<dbReference type="EMBL" id="AP006878">
    <property type="protein sequence ID" value="BAD85190.1"/>
    <property type="molecule type" value="Genomic_DNA"/>
</dbReference>
<organism evidence="1 2">
    <name type="scientific">Thermococcus kodakarensis (strain ATCC BAA-918 / JCM 12380 / KOD1)</name>
    <name type="common">Pyrococcus kodakaraensis (strain KOD1)</name>
    <dbReference type="NCBI Taxonomy" id="69014"/>
    <lineage>
        <taxon>Archaea</taxon>
        <taxon>Methanobacteriati</taxon>
        <taxon>Methanobacteriota</taxon>
        <taxon>Thermococci</taxon>
        <taxon>Thermococcales</taxon>
        <taxon>Thermococcaceae</taxon>
        <taxon>Thermococcus</taxon>
    </lineage>
</organism>
<dbReference type="eggNOG" id="arCOG10088">
    <property type="taxonomic scope" value="Archaea"/>
</dbReference>
<name>Q5JIE7_THEKO</name>